<dbReference type="Gene3D" id="3.40.50.300">
    <property type="entry name" value="P-loop containing nucleotide triphosphate hydrolases"/>
    <property type="match status" value="1"/>
</dbReference>
<keyword evidence="2" id="KW-1185">Reference proteome</keyword>
<dbReference type="EMBL" id="JABSNP010000011">
    <property type="protein sequence ID" value="NRT19712.1"/>
    <property type="molecule type" value="Genomic_DNA"/>
</dbReference>
<organism evidence="1 2">
    <name type="scientific">Hymenobacter caeli</name>
    <dbReference type="NCBI Taxonomy" id="2735894"/>
    <lineage>
        <taxon>Bacteria</taxon>
        <taxon>Pseudomonadati</taxon>
        <taxon>Bacteroidota</taxon>
        <taxon>Cytophagia</taxon>
        <taxon>Cytophagales</taxon>
        <taxon>Hymenobacteraceae</taxon>
        <taxon>Hymenobacter</taxon>
    </lineage>
</organism>
<dbReference type="GO" id="GO:0016301">
    <property type="term" value="F:kinase activity"/>
    <property type="evidence" value="ECO:0007669"/>
    <property type="project" value="UniProtKB-KW"/>
</dbReference>
<proteinExistence type="predicted"/>
<sequence length="50" mass="5269">MPQDTLKVPELALVLLIGSTGAGKSTFARRLFQPTEIVSSATRRGPSGRG</sequence>
<dbReference type="InterPro" id="IPR027417">
    <property type="entry name" value="P-loop_NTPase"/>
</dbReference>
<accession>A0ABX2FTE3</accession>
<dbReference type="Proteomes" id="UP000779507">
    <property type="component" value="Unassembled WGS sequence"/>
</dbReference>
<evidence type="ECO:0000313" key="2">
    <source>
        <dbReference type="Proteomes" id="UP000779507"/>
    </source>
</evidence>
<protein>
    <submittedName>
        <fullName evidence="1">Kinase</fullName>
    </submittedName>
</protein>
<evidence type="ECO:0000313" key="1">
    <source>
        <dbReference type="EMBL" id="NRT19712.1"/>
    </source>
</evidence>
<keyword evidence="1" id="KW-0808">Transferase</keyword>
<reference evidence="1 2" key="1">
    <citation type="submission" date="2020-05" db="EMBL/GenBank/DDBJ databases">
        <title>Genomic Encyclopedia of Type Strains, Phase IV (KMG-V): Genome sequencing to study the core and pangenomes of soil and plant-associated prokaryotes.</title>
        <authorList>
            <person name="Whitman W."/>
        </authorList>
    </citation>
    <scope>NUCLEOTIDE SEQUENCE [LARGE SCALE GENOMIC DNA]</scope>
    <source>
        <strain evidence="1 2">9A</strain>
    </source>
</reference>
<dbReference type="RefSeq" id="WP_173810427.1">
    <property type="nucleotide sequence ID" value="NZ_JABSNP010000011.1"/>
</dbReference>
<comment type="caution">
    <text evidence="1">The sequence shown here is derived from an EMBL/GenBank/DDBJ whole genome shotgun (WGS) entry which is preliminary data.</text>
</comment>
<dbReference type="SUPFAM" id="SSF52540">
    <property type="entry name" value="P-loop containing nucleoside triphosphate hydrolases"/>
    <property type="match status" value="1"/>
</dbReference>
<name>A0ABX2FTE3_9BACT</name>
<keyword evidence="1" id="KW-0418">Kinase</keyword>
<gene>
    <name evidence="1" type="ORF">HNP98_002546</name>
</gene>